<evidence type="ECO:0000256" key="1">
    <source>
        <dbReference type="SAM" id="MobiDB-lite"/>
    </source>
</evidence>
<feature type="transmembrane region" description="Helical" evidence="2">
    <location>
        <begin position="39"/>
        <end position="60"/>
    </location>
</feature>
<dbReference type="AlphaFoldDB" id="A0A9X2VW33"/>
<keyword evidence="2" id="KW-1133">Transmembrane helix</keyword>
<evidence type="ECO:0000313" key="3">
    <source>
        <dbReference type="EMBL" id="MCS7483739.1"/>
    </source>
</evidence>
<proteinExistence type="predicted"/>
<feature type="compositionally biased region" description="Basic residues" evidence="1">
    <location>
        <begin position="115"/>
        <end position="124"/>
    </location>
</feature>
<dbReference type="RefSeq" id="WP_259629190.1">
    <property type="nucleotide sequence ID" value="NZ_JANYMP010000036.1"/>
</dbReference>
<keyword evidence="4" id="KW-1185">Reference proteome</keyword>
<evidence type="ECO:0000313" key="4">
    <source>
        <dbReference type="Proteomes" id="UP001141259"/>
    </source>
</evidence>
<feature type="transmembrane region" description="Helical" evidence="2">
    <location>
        <begin position="158"/>
        <end position="179"/>
    </location>
</feature>
<name>A0A9X2VW33_9PSEU</name>
<gene>
    <name evidence="3" type="ORF">NZH93_43445</name>
</gene>
<organism evidence="3 4">
    <name type="scientific">Umezawaea endophytica</name>
    <dbReference type="NCBI Taxonomy" id="1654476"/>
    <lineage>
        <taxon>Bacteria</taxon>
        <taxon>Bacillati</taxon>
        <taxon>Actinomycetota</taxon>
        <taxon>Actinomycetes</taxon>
        <taxon>Pseudonocardiales</taxon>
        <taxon>Pseudonocardiaceae</taxon>
        <taxon>Umezawaea</taxon>
    </lineage>
</organism>
<sequence length="459" mass="50235">MKRLLRWLIVVVLLLGVFTAVMLMAVRFEWGPQADTGRWLASMSIAAFVGTAVAGPLVWWGSREKPVPGTGNVRYQQSAYATDRSEVLMAGGTIAKDGTPASPGVQQAPAQPHRPSQHAKAHYKSRAEMAGGDIRKTETHNYHAPGSGPGRKPTPARIILIMTATMILIAATIVGQRWYENTTAASIAESNRRAQQDVDRRTAPFTWMMKGPDTRRPATWGFVLDRPITSEEFTDLTRFDPMDFDRIAAQLRPLGARLLPEGPGRPKIAIDTRDPDLQMVSERMESQRSRYGKSDSYRLHLTSDHVSAVTVTSITTTDVVCRPSTAASAILLPPQGEGHVGAIYFSLADPPGTPAIESNDGWAVNIDYFAHHKIDLGQGITAGDLAINVGSVSHQVCSWRFAVEYFTLDGKFTTTIDDHGKPFTIESPPDDPQQHLQYLPAGGDRKLHWVDCKTASVGC</sequence>
<feature type="transmembrane region" description="Helical" evidence="2">
    <location>
        <begin position="7"/>
        <end position="27"/>
    </location>
</feature>
<keyword evidence="2" id="KW-0812">Transmembrane</keyword>
<protein>
    <submittedName>
        <fullName evidence="3">Uncharacterized protein</fullName>
    </submittedName>
</protein>
<keyword evidence="2" id="KW-0472">Membrane</keyword>
<dbReference type="EMBL" id="JANYMP010000036">
    <property type="protein sequence ID" value="MCS7483739.1"/>
    <property type="molecule type" value="Genomic_DNA"/>
</dbReference>
<dbReference type="Proteomes" id="UP001141259">
    <property type="component" value="Unassembled WGS sequence"/>
</dbReference>
<evidence type="ECO:0000256" key="2">
    <source>
        <dbReference type="SAM" id="Phobius"/>
    </source>
</evidence>
<feature type="region of interest" description="Disordered" evidence="1">
    <location>
        <begin position="96"/>
        <end position="127"/>
    </location>
</feature>
<reference evidence="3" key="1">
    <citation type="submission" date="2022-08" db="EMBL/GenBank/DDBJ databases">
        <authorList>
            <person name="Tistechok S."/>
            <person name="Samborskyy M."/>
            <person name="Roman I."/>
        </authorList>
    </citation>
    <scope>NUCLEOTIDE SEQUENCE</scope>
    <source>
        <strain evidence="3">DSM 103496</strain>
    </source>
</reference>
<comment type="caution">
    <text evidence="3">The sequence shown here is derived from an EMBL/GenBank/DDBJ whole genome shotgun (WGS) entry which is preliminary data.</text>
</comment>
<accession>A0A9X2VW33</accession>